<proteinExistence type="predicted"/>
<evidence type="ECO:0008006" key="4">
    <source>
        <dbReference type="Google" id="ProtNLM"/>
    </source>
</evidence>
<protein>
    <recommendedName>
        <fullName evidence="4">DASH complex subunit Dad3</fullName>
    </recommendedName>
</protein>
<sequence length="76" mass="8836">MRRAIDLESRLIKTAELYAPGRKGSDAVTWILDDYPRLVAEIRELRKRVAQFDQEGAELDDLLAELQRIARRILEV</sequence>
<feature type="coiled-coil region" evidence="1">
    <location>
        <begin position="35"/>
        <end position="72"/>
    </location>
</feature>
<dbReference type="HOGENOM" id="CLU_2651761_0_0_6"/>
<gene>
    <name evidence="2" type="ORF">B597_022650</name>
</gene>
<comment type="caution">
    <text evidence="2">The sequence shown here is derived from an EMBL/GenBank/DDBJ whole genome shotgun (WGS) entry which is preliminary data.</text>
</comment>
<dbReference type="AlphaFoldDB" id="A0A061JLB4"/>
<keyword evidence="1" id="KW-0175">Coiled coil</keyword>
<name>A0A061JLB4_STUST</name>
<organism evidence="2 3">
    <name type="scientific">Stutzerimonas stutzeri KOS6</name>
    <dbReference type="NCBI Taxonomy" id="1218352"/>
    <lineage>
        <taxon>Bacteria</taxon>
        <taxon>Pseudomonadati</taxon>
        <taxon>Pseudomonadota</taxon>
        <taxon>Gammaproteobacteria</taxon>
        <taxon>Pseudomonadales</taxon>
        <taxon>Pseudomonadaceae</taxon>
        <taxon>Stutzerimonas</taxon>
    </lineage>
</organism>
<dbReference type="Proteomes" id="UP000026923">
    <property type="component" value="Unassembled WGS sequence"/>
</dbReference>
<evidence type="ECO:0000256" key="1">
    <source>
        <dbReference type="SAM" id="Coils"/>
    </source>
</evidence>
<accession>A0A061JLB4</accession>
<dbReference type="eggNOG" id="ENOG5031G48">
    <property type="taxonomic scope" value="Bacteria"/>
</dbReference>
<evidence type="ECO:0000313" key="3">
    <source>
        <dbReference type="Proteomes" id="UP000026923"/>
    </source>
</evidence>
<dbReference type="OrthoDB" id="7030694at2"/>
<dbReference type="EMBL" id="AMCZ02000069">
    <property type="protein sequence ID" value="EWC38969.1"/>
    <property type="molecule type" value="Genomic_DNA"/>
</dbReference>
<dbReference type="RefSeq" id="WP_024162176.1">
    <property type="nucleotide sequence ID" value="NZ_KK020676.1"/>
</dbReference>
<evidence type="ECO:0000313" key="2">
    <source>
        <dbReference type="EMBL" id="EWC38969.1"/>
    </source>
</evidence>
<reference evidence="2 3" key="1">
    <citation type="journal article" date="2013" name="Genome Announc.">
        <title>Draft Genome of the Nitrogen-Fixing Bacterium Pseudomonas stutzeri Strain KOS6 Isolated from Industrial Hydrocarbon Sludge.</title>
        <authorList>
            <person name="Grigoryeva T.V."/>
            <person name="Laikov A.V."/>
            <person name="Naumova R.P."/>
            <person name="Manolov A.I."/>
            <person name="Larin A.K."/>
            <person name="Karpova I.Y."/>
            <person name="Semashko T.A."/>
            <person name="Alexeev D.G."/>
            <person name="Kostryukova E.S."/>
            <person name="Muller R."/>
            <person name="Govorun V.M."/>
        </authorList>
    </citation>
    <scope>NUCLEOTIDE SEQUENCE [LARGE SCALE GENOMIC DNA]</scope>
    <source>
        <strain evidence="2 3">KOS6</strain>
    </source>
</reference>